<proteinExistence type="predicted"/>
<name>A0A9N9B7P3_9GLOM</name>
<sequence>QPYILASLNLNASKIDSEVWTSSENNTNALKIIDTQNKFGVPYSRHKRNNKNDKVLEDIINTTNENLKRKDFELEEKKMALKECELQILTQEAATRGAIIKAEALELANLEKKKSL</sequence>
<dbReference type="EMBL" id="CAJVPK010000878">
    <property type="protein sequence ID" value="CAG8556492.1"/>
    <property type="molecule type" value="Genomic_DNA"/>
</dbReference>
<dbReference type="AlphaFoldDB" id="A0A9N9B7P3"/>
<feature type="non-terminal residue" evidence="1">
    <location>
        <position position="116"/>
    </location>
</feature>
<accession>A0A9N9B7P3</accession>
<protein>
    <submittedName>
        <fullName evidence="1">9446_t:CDS:1</fullName>
    </submittedName>
</protein>
<dbReference type="OrthoDB" id="2447531at2759"/>
<organism evidence="1 2">
    <name type="scientific">Diversispora eburnea</name>
    <dbReference type="NCBI Taxonomy" id="1213867"/>
    <lineage>
        <taxon>Eukaryota</taxon>
        <taxon>Fungi</taxon>
        <taxon>Fungi incertae sedis</taxon>
        <taxon>Mucoromycota</taxon>
        <taxon>Glomeromycotina</taxon>
        <taxon>Glomeromycetes</taxon>
        <taxon>Diversisporales</taxon>
        <taxon>Diversisporaceae</taxon>
        <taxon>Diversispora</taxon>
    </lineage>
</organism>
<gene>
    <name evidence="1" type="ORF">DEBURN_LOCUS7366</name>
</gene>
<evidence type="ECO:0000313" key="1">
    <source>
        <dbReference type="EMBL" id="CAG8556492.1"/>
    </source>
</evidence>
<dbReference type="Proteomes" id="UP000789706">
    <property type="component" value="Unassembled WGS sequence"/>
</dbReference>
<keyword evidence="2" id="KW-1185">Reference proteome</keyword>
<reference evidence="1" key="1">
    <citation type="submission" date="2021-06" db="EMBL/GenBank/DDBJ databases">
        <authorList>
            <person name="Kallberg Y."/>
            <person name="Tangrot J."/>
            <person name="Rosling A."/>
        </authorList>
    </citation>
    <scope>NUCLEOTIDE SEQUENCE</scope>
    <source>
        <strain evidence="1">AZ414A</strain>
    </source>
</reference>
<comment type="caution">
    <text evidence="1">The sequence shown here is derived from an EMBL/GenBank/DDBJ whole genome shotgun (WGS) entry which is preliminary data.</text>
</comment>
<evidence type="ECO:0000313" key="2">
    <source>
        <dbReference type="Proteomes" id="UP000789706"/>
    </source>
</evidence>